<dbReference type="GO" id="GO:0047964">
    <property type="term" value="F:glyoxylate reductase (NADH) activity"/>
    <property type="evidence" value="ECO:0007669"/>
    <property type="project" value="UniProtKB-EC"/>
</dbReference>
<dbReference type="GO" id="GO:0030267">
    <property type="term" value="F:glyoxylate reductase (NADPH) activity"/>
    <property type="evidence" value="ECO:0007669"/>
    <property type="project" value="TreeGrafter"/>
</dbReference>
<evidence type="ECO:0000256" key="1">
    <source>
        <dbReference type="ARBA" id="ARBA00005854"/>
    </source>
</evidence>
<dbReference type="FunFam" id="3.40.50.720:FF:000203">
    <property type="entry name" value="D-3-phosphoglycerate dehydrogenase (SerA)"/>
    <property type="match status" value="1"/>
</dbReference>
<dbReference type="Gene3D" id="3.40.50.720">
    <property type="entry name" value="NAD(P)-binding Rossmann-like Domain"/>
    <property type="match status" value="2"/>
</dbReference>
<dbReference type="InterPro" id="IPR050223">
    <property type="entry name" value="D-isomer_2-hydroxyacid_DH"/>
</dbReference>
<dbReference type="InterPro" id="IPR029753">
    <property type="entry name" value="D-isomer_DH_CS"/>
</dbReference>
<evidence type="ECO:0000256" key="2">
    <source>
        <dbReference type="ARBA" id="ARBA00023002"/>
    </source>
</evidence>
<dbReference type="SUPFAM" id="SSF51735">
    <property type="entry name" value="NAD(P)-binding Rossmann-fold domains"/>
    <property type="match status" value="1"/>
</dbReference>
<proteinExistence type="inferred from homology"/>
<evidence type="ECO:0000256" key="4">
    <source>
        <dbReference type="RuleBase" id="RU003719"/>
    </source>
</evidence>
<feature type="domain" description="D-isomer specific 2-hydroxyacid dehydrogenase NAD-binding" evidence="6">
    <location>
        <begin position="114"/>
        <end position="294"/>
    </location>
</feature>
<dbReference type="PANTHER" id="PTHR10996">
    <property type="entry name" value="2-HYDROXYACID DEHYDROGENASE-RELATED"/>
    <property type="match status" value="1"/>
</dbReference>
<dbReference type="PROSITE" id="PS00065">
    <property type="entry name" value="D_2_HYDROXYACID_DH_1"/>
    <property type="match status" value="1"/>
</dbReference>
<dbReference type="InterPro" id="IPR036291">
    <property type="entry name" value="NAD(P)-bd_dom_sf"/>
</dbReference>
<accession>A0A812F0A7</accession>
<dbReference type="CDD" id="cd05301">
    <property type="entry name" value="GDH"/>
    <property type="match status" value="1"/>
</dbReference>
<dbReference type="PANTHER" id="PTHR10996:SF283">
    <property type="entry name" value="GLYOXYLATE_HYDROXYPYRUVATE REDUCTASE B"/>
    <property type="match status" value="1"/>
</dbReference>
<protein>
    <submittedName>
        <fullName evidence="7">Glyoxylate reductase</fullName>
        <ecNumber evidence="7">1.1.1.26</ecNumber>
    </submittedName>
</protein>
<dbReference type="GO" id="GO:0016618">
    <property type="term" value="F:hydroxypyruvate reductase [NAD(P)H] activity"/>
    <property type="evidence" value="ECO:0007669"/>
    <property type="project" value="TreeGrafter"/>
</dbReference>
<comment type="caution">
    <text evidence="7">The sequence shown here is derived from an EMBL/GenBank/DDBJ whole genome shotgun (WGS) entry which is preliminary data.</text>
</comment>
<dbReference type="InterPro" id="IPR029752">
    <property type="entry name" value="D-isomer_DH_CS1"/>
</dbReference>
<reference evidence="7" key="1">
    <citation type="submission" date="2021-02" db="EMBL/GenBank/DDBJ databases">
        <authorList>
            <person name="Han P."/>
        </authorList>
    </citation>
    <scope>NUCLEOTIDE SEQUENCE</scope>
    <source>
        <strain evidence="7">Candidatus Nitrosotenuis uzonensis 5A</strain>
    </source>
</reference>
<evidence type="ECO:0000259" key="6">
    <source>
        <dbReference type="Pfam" id="PF02826"/>
    </source>
</evidence>
<keyword evidence="2 4" id="KW-0560">Oxidoreductase</keyword>
<dbReference type="Pfam" id="PF00389">
    <property type="entry name" value="2-Hacid_dh"/>
    <property type="match status" value="1"/>
</dbReference>
<dbReference type="Proteomes" id="UP000655759">
    <property type="component" value="Unassembled WGS sequence"/>
</dbReference>
<name>A0A812F0A7_9ARCH</name>
<organism evidence="7 8">
    <name type="scientific">Candidatus Nitrosotenuis uzonensis</name>
    <dbReference type="NCBI Taxonomy" id="1407055"/>
    <lineage>
        <taxon>Archaea</taxon>
        <taxon>Nitrososphaerota</taxon>
        <taxon>Candidatus Nitrosotenuis</taxon>
    </lineage>
</organism>
<dbReference type="AlphaFoldDB" id="A0A812F0A7"/>
<dbReference type="EMBL" id="CAJNAQ010000001">
    <property type="protein sequence ID" value="CAE6484682.1"/>
    <property type="molecule type" value="Genomic_DNA"/>
</dbReference>
<comment type="similarity">
    <text evidence="1 4">Belongs to the D-isomer specific 2-hydroxyacid dehydrogenase family.</text>
</comment>
<feature type="domain" description="D-isomer specific 2-hydroxyacid dehydrogenase catalytic" evidence="5">
    <location>
        <begin position="10"/>
        <end position="325"/>
    </location>
</feature>
<evidence type="ECO:0000313" key="7">
    <source>
        <dbReference type="EMBL" id="CAE6484682.1"/>
    </source>
</evidence>
<dbReference type="PROSITE" id="PS00670">
    <property type="entry name" value="D_2_HYDROXYACID_DH_2"/>
    <property type="match status" value="1"/>
</dbReference>
<dbReference type="EC" id="1.1.1.26" evidence="7"/>
<dbReference type="GO" id="GO:0005829">
    <property type="term" value="C:cytosol"/>
    <property type="evidence" value="ECO:0007669"/>
    <property type="project" value="TreeGrafter"/>
</dbReference>
<evidence type="ECO:0000259" key="5">
    <source>
        <dbReference type="Pfam" id="PF00389"/>
    </source>
</evidence>
<dbReference type="SUPFAM" id="SSF52283">
    <property type="entry name" value="Formate/glycerate dehydrogenase catalytic domain-like"/>
    <property type="match status" value="1"/>
</dbReference>
<dbReference type="PROSITE" id="PS00671">
    <property type="entry name" value="D_2_HYDROXYACID_DH_3"/>
    <property type="match status" value="1"/>
</dbReference>
<dbReference type="GO" id="GO:0051287">
    <property type="term" value="F:NAD binding"/>
    <property type="evidence" value="ECO:0007669"/>
    <property type="project" value="InterPro"/>
</dbReference>
<evidence type="ECO:0000313" key="8">
    <source>
        <dbReference type="Proteomes" id="UP000655759"/>
    </source>
</evidence>
<dbReference type="Pfam" id="PF02826">
    <property type="entry name" value="2-Hacid_dh_C"/>
    <property type="match status" value="1"/>
</dbReference>
<sequence>MHKVKSKSKILLTRKLHDFAIKELQKKYHLEIHSGKIPMPKNLLQRKIADAVGLVCFPYDRIDRDVLDAAKNLRVISTYSVGYDHIDLQAAKERKIAIGYTPDVLTDATADLTVALMLDVMRRVTEGDRLIRAGRWRTIFGAHDYVGVDLCGKTLGILGMGRIGRAVAKRVKPFGMNVIYHSRTPLSKSAEKRNGAKYVSMSRLVTESDVLSVHVPYSHQTHHLINKVTFAKMKSSSFLINTARGKIVNEYDLLTALKSKRIAGAALDVFECEPIGVKNNLTKMQNIVLAPHIGSSTEETRAKMAQLTVLNLVRGLEGKKMVYSVV</sequence>
<gene>
    <name evidence="7" type="primary">gyaR</name>
    <name evidence="7" type="ORF">NUZ5A_10055</name>
</gene>
<dbReference type="InterPro" id="IPR006140">
    <property type="entry name" value="D-isomer_DH_NAD-bd"/>
</dbReference>
<dbReference type="InterPro" id="IPR006139">
    <property type="entry name" value="D-isomer_2_OHA_DH_cat_dom"/>
</dbReference>
<evidence type="ECO:0000256" key="3">
    <source>
        <dbReference type="ARBA" id="ARBA00023027"/>
    </source>
</evidence>
<keyword evidence="3" id="KW-0520">NAD</keyword>